<keyword evidence="2" id="KW-1185">Reference proteome</keyword>
<proteinExistence type="predicted"/>
<evidence type="ECO:0000313" key="2">
    <source>
        <dbReference type="Proteomes" id="UP000814033"/>
    </source>
</evidence>
<organism evidence="1 2">
    <name type="scientific">Auriscalpium vulgare</name>
    <dbReference type="NCBI Taxonomy" id="40419"/>
    <lineage>
        <taxon>Eukaryota</taxon>
        <taxon>Fungi</taxon>
        <taxon>Dikarya</taxon>
        <taxon>Basidiomycota</taxon>
        <taxon>Agaricomycotina</taxon>
        <taxon>Agaricomycetes</taxon>
        <taxon>Russulales</taxon>
        <taxon>Auriscalpiaceae</taxon>
        <taxon>Auriscalpium</taxon>
    </lineage>
</organism>
<sequence>MGSSRILPSLVALVVSAISLADALSPAAFAQEPFDVIVVGGGTAGPVLANRLSASPSSLRVGLIEAGADRPVDPLINTPTAGNLLGNAHVGTLLGNPTYDWELKSAPQPALNGQELQYPRGKVMGGSSAINSMVWQRGSRADYDAWGTTFENGEEWNFDALLPFFMRSESWHPPEENAAPLFPSEHLNISAVAAFHGTEGPVSVTYNTYLTDLDAPAAQAAVKAAQVPPNSNPDGGADASMPATGTARTVTPNGLRHHAAAAYLSTEVRTRPNLEVLAEATVSRIIFETKKGKTKATAVEYVSGGKTYTVEVRKEVIMAAGAIHTPQILELSGVGNKTLLESLGIPVVLDLPEVGENLQDHPVTLSDFRVVPNVVTLDTLGYNSTFASEQAELYKSSRSGILTYTSAPLGPVPLQSMTTPEELAAMRKQLDEYIETSPEVTPFLKKQYDVLRDIVDKGEDGWVEMVLVPAGGVLSTPEAGKSYLTAVAIQLHPFGRGSVHIKSADIAEAPVIDPRFLELPWDFNVLVQGAQFIRKWVATEPLASYVDKIVTPPESTSTREDWEKYVRSVVRTTNHPLGTTAMAPRELGGVVDPALKVYGLENVRVVDASIIPLTIGVAIMPTVYAVAEKAADILLKEWKLDASTGTHTGKGLGEL</sequence>
<reference evidence="1" key="1">
    <citation type="submission" date="2021-02" db="EMBL/GenBank/DDBJ databases">
        <authorList>
            <consortium name="DOE Joint Genome Institute"/>
            <person name="Ahrendt S."/>
            <person name="Looney B.P."/>
            <person name="Miyauchi S."/>
            <person name="Morin E."/>
            <person name="Drula E."/>
            <person name="Courty P.E."/>
            <person name="Chicoki N."/>
            <person name="Fauchery L."/>
            <person name="Kohler A."/>
            <person name="Kuo A."/>
            <person name="Labutti K."/>
            <person name="Pangilinan J."/>
            <person name="Lipzen A."/>
            <person name="Riley R."/>
            <person name="Andreopoulos W."/>
            <person name="He G."/>
            <person name="Johnson J."/>
            <person name="Barry K.W."/>
            <person name="Grigoriev I.V."/>
            <person name="Nagy L."/>
            <person name="Hibbett D."/>
            <person name="Henrissat B."/>
            <person name="Matheny P.B."/>
            <person name="Labbe J."/>
            <person name="Martin F."/>
        </authorList>
    </citation>
    <scope>NUCLEOTIDE SEQUENCE</scope>
    <source>
        <strain evidence="1">FP105234-sp</strain>
    </source>
</reference>
<accession>A0ACB8S9W9</accession>
<evidence type="ECO:0000313" key="1">
    <source>
        <dbReference type="EMBL" id="KAI0052741.1"/>
    </source>
</evidence>
<dbReference type="EMBL" id="MU275843">
    <property type="protein sequence ID" value="KAI0052741.1"/>
    <property type="molecule type" value="Genomic_DNA"/>
</dbReference>
<reference evidence="1" key="2">
    <citation type="journal article" date="2022" name="New Phytol.">
        <title>Evolutionary transition to the ectomycorrhizal habit in the genomes of a hyperdiverse lineage of mushroom-forming fungi.</title>
        <authorList>
            <person name="Looney B."/>
            <person name="Miyauchi S."/>
            <person name="Morin E."/>
            <person name="Drula E."/>
            <person name="Courty P.E."/>
            <person name="Kohler A."/>
            <person name="Kuo A."/>
            <person name="LaButti K."/>
            <person name="Pangilinan J."/>
            <person name="Lipzen A."/>
            <person name="Riley R."/>
            <person name="Andreopoulos W."/>
            <person name="He G."/>
            <person name="Johnson J."/>
            <person name="Nolan M."/>
            <person name="Tritt A."/>
            <person name="Barry K.W."/>
            <person name="Grigoriev I.V."/>
            <person name="Nagy L.G."/>
            <person name="Hibbett D."/>
            <person name="Henrissat B."/>
            <person name="Matheny P.B."/>
            <person name="Labbe J."/>
            <person name="Martin F.M."/>
        </authorList>
    </citation>
    <scope>NUCLEOTIDE SEQUENCE</scope>
    <source>
        <strain evidence="1">FP105234-sp</strain>
    </source>
</reference>
<gene>
    <name evidence="1" type="ORF">FA95DRAFT_1158046</name>
</gene>
<name>A0ACB8S9W9_9AGAM</name>
<comment type="caution">
    <text evidence="1">The sequence shown here is derived from an EMBL/GenBank/DDBJ whole genome shotgun (WGS) entry which is preliminary data.</text>
</comment>
<protein>
    <submittedName>
        <fullName evidence="1">GMC oxidoreductase</fullName>
    </submittedName>
</protein>
<dbReference type="Proteomes" id="UP000814033">
    <property type="component" value="Unassembled WGS sequence"/>
</dbReference>